<dbReference type="InterPro" id="IPR023393">
    <property type="entry name" value="START-like_dom_sf"/>
</dbReference>
<dbReference type="OrthoDB" id="9805228at2"/>
<dbReference type="KEGG" id="bvv:BHK69_13690"/>
<accession>A0A1D7U1X4</accession>
<gene>
    <name evidence="3" type="ORF">BHK69_13690</name>
</gene>
<comment type="similarity">
    <text evidence="1">Belongs to the AHA1 family.</text>
</comment>
<dbReference type="AlphaFoldDB" id="A0A1D7U1X4"/>
<dbReference type="Proteomes" id="UP000094969">
    <property type="component" value="Chromosome"/>
</dbReference>
<dbReference type="RefSeq" id="WP_069690588.1">
    <property type="nucleotide sequence ID" value="NZ_CP017147.1"/>
</dbReference>
<evidence type="ECO:0000259" key="2">
    <source>
        <dbReference type="Pfam" id="PF08327"/>
    </source>
</evidence>
<dbReference type="Gene3D" id="3.30.530.20">
    <property type="match status" value="1"/>
</dbReference>
<name>A0A1D7U1X4_9HYPH</name>
<sequence>MDARAKTNPIKTTPSLTMKRRLNASPAEVYRAWTDPKLLTRWFGPENVETLEAELDVRVGGVYRIVMLENTGERHQVSGAYHEVVENERLVFSWSWVTTPERVSRVTVTLKPDGAITILTLLHEQLFDEQAVKGHTHGWTGSMAKLEALFA</sequence>
<protein>
    <submittedName>
        <fullName evidence="3">ATPase</fullName>
    </submittedName>
</protein>
<dbReference type="STRING" id="1526658.BHK69_13690"/>
<dbReference type="CDD" id="cd07814">
    <property type="entry name" value="SRPBCC_CalC_Aha1-like"/>
    <property type="match status" value="1"/>
</dbReference>
<feature type="domain" description="Activator of Hsp90 ATPase homologue 1/2-like C-terminal" evidence="2">
    <location>
        <begin position="23"/>
        <end position="150"/>
    </location>
</feature>
<keyword evidence="4" id="KW-1185">Reference proteome</keyword>
<evidence type="ECO:0000256" key="1">
    <source>
        <dbReference type="ARBA" id="ARBA00006817"/>
    </source>
</evidence>
<proteinExistence type="inferred from homology"/>
<evidence type="ECO:0000313" key="4">
    <source>
        <dbReference type="Proteomes" id="UP000094969"/>
    </source>
</evidence>
<evidence type="ECO:0000313" key="3">
    <source>
        <dbReference type="EMBL" id="AOO81374.1"/>
    </source>
</evidence>
<organism evidence="3 4">
    <name type="scientific">Bosea vaviloviae</name>
    <dbReference type="NCBI Taxonomy" id="1526658"/>
    <lineage>
        <taxon>Bacteria</taxon>
        <taxon>Pseudomonadati</taxon>
        <taxon>Pseudomonadota</taxon>
        <taxon>Alphaproteobacteria</taxon>
        <taxon>Hyphomicrobiales</taxon>
        <taxon>Boseaceae</taxon>
        <taxon>Bosea</taxon>
    </lineage>
</organism>
<dbReference type="SUPFAM" id="SSF55961">
    <property type="entry name" value="Bet v1-like"/>
    <property type="match status" value="1"/>
</dbReference>
<reference evidence="3 4" key="1">
    <citation type="journal article" date="2015" name="Antonie Van Leeuwenhoek">
        <title>Bosea vaviloviae sp. nov., a new species of slow-growing rhizobia isolated from nodules of the relict species Vavilovia formosa (Stev.) Fed.</title>
        <authorList>
            <person name="Safronova V.I."/>
            <person name="Kuznetsova I.G."/>
            <person name="Sazanova A.L."/>
            <person name="Kimeklis A.K."/>
            <person name="Belimov A.A."/>
            <person name="Andronov E.E."/>
            <person name="Pinaev A.G."/>
            <person name="Chizhevskaya E.P."/>
            <person name="Pukhaev A.R."/>
            <person name="Popov K.P."/>
            <person name="Willems A."/>
            <person name="Tikhonovich I.A."/>
        </authorList>
    </citation>
    <scope>NUCLEOTIDE SEQUENCE [LARGE SCALE GENOMIC DNA]</scope>
    <source>
        <strain evidence="3 4">Vaf18</strain>
    </source>
</reference>
<dbReference type="InterPro" id="IPR013538">
    <property type="entry name" value="ASHA1/2-like_C"/>
</dbReference>
<dbReference type="Pfam" id="PF08327">
    <property type="entry name" value="AHSA1"/>
    <property type="match status" value="1"/>
</dbReference>
<dbReference type="EMBL" id="CP017147">
    <property type="protein sequence ID" value="AOO81374.1"/>
    <property type="molecule type" value="Genomic_DNA"/>
</dbReference>